<evidence type="ECO:0000313" key="3">
    <source>
        <dbReference type="Proteomes" id="UP000708208"/>
    </source>
</evidence>
<evidence type="ECO:0008006" key="4">
    <source>
        <dbReference type="Google" id="ProtNLM"/>
    </source>
</evidence>
<proteinExistence type="predicted"/>
<feature type="non-terminal residue" evidence="2">
    <location>
        <position position="1"/>
    </location>
</feature>
<feature type="compositionally biased region" description="Low complexity" evidence="1">
    <location>
        <begin position="13"/>
        <end position="23"/>
    </location>
</feature>
<comment type="caution">
    <text evidence="2">The sequence shown here is derived from an EMBL/GenBank/DDBJ whole genome shotgun (WGS) entry which is preliminary data.</text>
</comment>
<dbReference type="EMBL" id="CAJVCH010517489">
    <property type="protein sequence ID" value="CAG7821634.1"/>
    <property type="molecule type" value="Genomic_DNA"/>
</dbReference>
<dbReference type="PANTHER" id="PTHR47331">
    <property type="entry name" value="PHD-TYPE DOMAIN-CONTAINING PROTEIN"/>
    <property type="match status" value="1"/>
</dbReference>
<dbReference type="PANTHER" id="PTHR47331:SF5">
    <property type="entry name" value="RIBONUCLEASE H"/>
    <property type="match status" value="1"/>
</dbReference>
<keyword evidence="3" id="KW-1185">Reference proteome</keyword>
<accession>A0A8J2KYA9</accession>
<organism evidence="2 3">
    <name type="scientific">Allacma fusca</name>
    <dbReference type="NCBI Taxonomy" id="39272"/>
    <lineage>
        <taxon>Eukaryota</taxon>
        <taxon>Metazoa</taxon>
        <taxon>Ecdysozoa</taxon>
        <taxon>Arthropoda</taxon>
        <taxon>Hexapoda</taxon>
        <taxon>Collembola</taxon>
        <taxon>Symphypleona</taxon>
        <taxon>Sminthuridae</taxon>
        <taxon>Allacma</taxon>
    </lineage>
</organism>
<evidence type="ECO:0000313" key="2">
    <source>
        <dbReference type="EMBL" id="CAG7821634.1"/>
    </source>
</evidence>
<dbReference type="OrthoDB" id="8055525at2759"/>
<sequence length="274" mass="30200">TTAGVEEPKTKKPQSQQPSQAKPFTPSCSICKGAHLTFKCSQLECATDNDKKSIINKSKLCTNCLKSGHSWKECRSPFTCQQCKQKHHTILHNALTKSQVPEKKTAALTCKRESTVALKPTALVHVIRDKEEVKVRTMVDNCADEVFISQALVTKLGLVKERLAEPFDIAAAGDVGIGTATEMVEFQIHSTLNSNYSYDITAFVLPRIGGPYPSQPFSQHNFPHLPTKGLADPWWAEPGQVDLLLSNHIYYKIIKGTIIRGGEDEPIAQQSTLG</sequence>
<evidence type="ECO:0000256" key="1">
    <source>
        <dbReference type="SAM" id="MobiDB-lite"/>
    </source>
</evidence>
<feature type="region of interest" description="Disordered" evidence="1">
    <location>
        <begin position="1"/>
        <end position="24"/>
    </location>
</feature>
<feature type="non-terminal residue" evidence="2">
    <location>
        <position position="274"/>
    </location>
</feature>
<dbReference type="AlphaFoldDB" id="A0A8J2KYA9"/>
<dbReference type="Proteomes" id="UP000708208">
    <property type="component" value="Unassembled WGS sequence"/>
</dbReference>
<feature type="compositionally biased region" description="Basic and acidic residues" evidence="1">
    <location>
        <begin position="1"/>
        <end position="10"/>
    </location>
</feature>
<reference evidence="2" key="1">
    <citation type="submission" date="2021-06" db="EMBL/GenBank/DDBJ databases">
        <authorList>
            <person name="Hodson N. C."/>
            <person name="Mongue J. A."/>
            <person name="Jaron S. K."/>
        </authorList>
    </citation>
    <scope>NUCLEOTIDE SEQUENCE</scope>
</reference>
<gene>
    <name evidence="2" type="ORF">AFUS01_LOCUS31962</name>
</gene>
<name>A0A8J2KYA9_9HEXA</name>
<dbReference type="CDD" id="cd00303">
    <property type="entry name" value="retropepsin_like"/>
    <property type="match status" value="1"/>
</dbReference>
<protein>
    <recommendedName>
        <fullName evidence="4">Peptidase aspartic putative domain-containing protein</fullName>
    </recommendedName>
</protein>